<dbReference type="GO" id="GO:0043856">
    <property type="term" value="F:anti-sigma factor antagonist activity"/>
    <property type="evidence" value="ECO:0007669"/>
    <property type="project" value="TreeGrafter"/>
</dbReference>
<accession>A0A1S7LL44</accession>
<protein>
    <submittedName>
        <fullName evidence="2">Putative Anti-sigma-factor antagonist</fullName>
    </submittedName>
</protein>
<feature type="domain" description="STAS" evidence="1">
    <location>
        <begin position="1"/>
        <end position="105"/>
    </location>
</feature>
<sequence length="105" mass="12079">MTIHVTEASNRVEIAINGQLGIEDQQVLVNVVHEHGQKRDYCIHLDQVPYLDSMGLGMLLVLREQLEHNEQLQLHNPTPQVMEQLAMMRFNDLFAIYNKGEAKDI</sequence>
<dbReference type="EMBL" id="LO017727">
    <property type="protein sequence ID" value="CRH06869.1"/>
    <property type="molecule type" value="Genomic_DNA"/>
</dbReference>
<gene>
    <name evidence="2" type="ORF">MAGMO_2717</name>
</gene>
<dbReference type="PANTHER" id="PTHR33495">
    <property type="entry name" value="ANTI-SIGMA FACTOR ANTAGONIST TM_1081-RELATED-RELATED"/>
    <property type="match status" value="1"/>
</dbReference>
<evidence type="ECO:0000313" key="2">
    <source>
        <dbReference type="EMBL" id="CRH06869.1"/>
    </source>
</evidence>
<dbReference type="PROSITE" id="PS50801">
    <property type="entry name" value="STAS"/>
    <property type="match status" value="1"/>
</dbReference>
<organism evidence="2">
    <name type="scientific">Magnetococcus massalia (strain MO-1)</name>
    <dbReference type="NCBI Taxonomy" id="451514"/>
    <lineage>
        <taxon>Bacteria</taxon>
        <taxon>Pseudomonadati</taxon>
        <taxon>Pseudomonadota</taxon>
        <taxon>Magnetococcia</taxon>
        <taxon>Magnetococcales</taxon>
        <taxon>Magnetococcaceae</taxon>
        <taxon>Magnetococcus</taxon>
    </lineage>
</organism>
<dbReference type="Gene3D" id="3.30.750.24">
    <property type="entry name" value="STAS domain"/>
    <property type="match status" value="1"/>
</dbReference>
<dbReference type="PANTHER" id="PTHR33495:SF15">
    <property type="entry name" value="STAS DOMAIN-CONTAINING PROTEIN"/>
    <property type="match status" value="1"/>
</dbReference>
<proteinExistence type="predicted"/>
<dbReference type="InterPro" id="IPR002645">
    <property type="entry name" value="STAS_dom"/>
</dbReference>
<reference evidence="2" key="1">
    <citation type="submission" date="2015-04" db="EMBL/GenBank/DDBJ databases">
        <authorList>
            <person name="Syromyatnikov M.Y."/>
            <person name="Popov V.N."/>
        </authorList>
    </citation>
    <scope>NUCLEOTIDE SEQUENCE</scope>
    <source>
        <strain evidence="2">MO-1</strain>
    </source>
</reference>
<name>A0A1S7LL44_MAGMO</name>
<dbReference type="CDD" id="cd07043">
    <property type="entry name" value="STAS_anti-anti-sigma_factors"/>
    <property type="match status" value="1"/>
</dbReference>
<dbReference type="InterPro" id="IPR036513">
    <property type="entry name" value="STAS_dom_sf"/>
</dbReference>
<dbReference type="InterPro" id="IPR058548">
    <property type="entry name" value="MlaB-like_STAS"/>
</dbReference>
<dbReference type="Pfam" id="PF13466">
    <property type="entry name" value="STAS_2"/>
    <property type="match status" value="1"/>
</dbReference>
<dbReference type="SUPFAM" id="SSF52091">
    <property type="entry name" value="SpoIIaa-like"/>
    <property type="match status" value="1"/>
</dbReference>
<dbReference type="AlphaFoldDB" id="A0A1S7LL44"/>
<evidence type="ECO:0000259" key="1">
    <source>
        <dbReference type="PROSITE" id="PS50801"/>
    </source>
</evidence>